<evidence type="ECO:0000313" key="3">
    <source>
        <dbReference type="Proteomes" id="UP000664701"/>
    </source>
</evidence>
<sequence length="68" mass="7499">MKTHSQTKLTVQFTQEGEDKTLKQNFANVIADPTEAQVLALGDVVASLAPDTVTLDTVIETVEYEYNK</sequence>
<feature type="domain" description="DUF1659" evidence="1">
    <location>
        <begin position="2"/>
        <end position="65"/>
    </location>
</feature>
<dbReference type="RefSeq" id="WP_207942096.1">
    <property type="nucleotide sequence ID" value="NZ_CP147251.1"/>
</dbReference>
<protein>
    <recommendedName>
        <fullName evidence="1">DUF1659 domain-containing protein</fullName>
    </recommendedName>
</protein>
<name>A0ABZ2SRW8_9ENTE</name>
<evidence type="ECO:0000313" key="2">
    <source>
        <dbReference type="EMBL" id="WYJ78318.1"/>
    </source>
</evidence>
<dbReference type="InterPro" id="IPR012454">
    <property type="entry name" value="DUF1659"/>
</dbReference>
<organism evidence="2 3">
    <name type="scientific">Candidatus Enterococcus lowellii</name>
    <dbReference type="NCBI Taxonomy" id="2230877"/>
    <lineage>
        <taxon>Bacteria</taxon>
        <taxon>Bacillati</taxon>
        <taxon>Bacillota</taxon>
        <taxon>Bacilli</taxon>
        <taxon>Lactobacillales</taxon>
        <taxon>Enterococcaceae</taxon>
        <taxon>Enterococcus</taxon>
    </lineage>
</organism>
<dbReference type="Proteomes" id="UP000664701">
    <property type="component" value="Chromosome"/>
</dbReference>
<reference evidence="2 3" key="1">
    <citation type="submission" date="2021-03" db="EMBL/GenBank/DDBJ databases">
        <authorList>
            <person name="Gilmore M.S."/>
            <person name="Schwartzman J."/>
            <person name="Van Tyne D."/>
            <person name="Martin M."/>
            <person name="Earl A.M."/>
            <person name="Manson A.L."/>
            <person name="Straub T."/>
            <person name="Salamzade R."/>
            <person name="Saavedra J."/>
            <person name="Lebreton F."/>
            <person name="Prichula J."/>
            <person name="Schaufler K."/>
            <person name="Gaca A."/>
            <person name="Sgardioli B."/>
            <person name="Wagenaar J."/>
            <person name="Strong T."/>
        </authorList>
    </citation>
    <scope>NUCLEOTIDE SEQUENCE [LARGE SCALE GENOMIC DNA]</scope>
    <source>
        <strain evidence="2 3">DIV2402</strain>
    </source>
</reference>
<accession>A0ABZ2SRW8</accession>
<dbReference type="Pfam" id="PF07872">
    <property type="entry name" value="DUF1659"/>
    <property type="match status" value="1"/>
</dbReference>
<gene>
    <name evidence="2" type="ORF">DOK78_002975</name>
</gene>
<keyword evidence="3" id="KW-1185">Reference proteome</keyword>
<dbReference type="EMBL" id="CP147251">
    <property type="protein sequence ID" value="WYJ78318.1"/>
    <property type="molecule type" value="Genomic_DNA"/>
</dbReference>
<evidence type="ECO:0000259" key="1">
    <source>
        <dbReference type="Pfam" id="PF07872"/>
    </source>
</evidence>
<reference evidence="2 3" key="2">
    <citation type="submission" date="2024-03" db="EMBL/GenBank/DDBJ databases">
        <title>The Genome Sequence of Enterococcus sp. DIV2402.</title>
        <authorList>
            <consortium name="The Broad Institute Genomics Platform"/>
            <consortium name="The Broad Institute Microbial Omics Core"/>
            <consortium name="The Broad Institute Genomic Center for Infectious Diseases"/>
            <person name="Earl A."/>
            <person name="Manson A."/>
            <person name="Gilmore M."/>
            <person name="Schwartman J."/>
            <person name="Shea T."/>
            <person name="Abouelleil A."/>
            <person name="Cao P."/>
            <person name="Chapman S."/>
            <person name="Cusick C."/>
            <person name="Young S."/>
            <person name="Neafsey D."/>
            <person name="Nusbaum C."/>
            <person name="Birren B."/>
        </authorList>
    </citation>
    <scope>NUCLEOTIDE SEQUENCE [LARGE SCALE GENOMIC DNA]</scope>
    <source>
        <strain evidence="2 3">DIV2402</strain>
    </source>
</reference>
<proteinExistence type="predicted"/>